<organism evidence="2 3">
    <name type="scientific">Georgenia thermotolerans</name>
    <dbReference type="NCBI Taxonomy" id="527326"/>
    <lineage>
        <taxon>Bacteria</taxon>
        <taxon>Bacillati</taxon>
        <taxon>Actinomycetota</taxon>
        <taxon>Actinomycetes</taxon>
        <taxon>Micrococcales</taxon>
        <taxon>Bogoriellaceae</taxon>
        <taxon>Georgenia</taxon>
    </lineage>
</organism>
<evidence type="ECO:0000313" key="3">
    <source>
        <dbReference type="Proteomes" id="UP000451860"/>
    </source>
</evidence>
<keyword evidence="1" id="KW-1133">Transmembrane helix</keyword>
<evidence type="ECO:0000313" key="2">
    <source>
        <dbReference type="EMBL" id="KAE8764042.1"/>
    </source>
</evidence>
<dbReference type="RefSeq" id="WP_155524119.1">
    <property type="nucleotide sequence ID" value="NZ_VUKF01000051.1"/>
</dbReference>
<keyword evidence="1" id="KW-0472">Membrane</keyword>
<dbReference type="Proteomes" id="UP000451860">
    <property type="component" value="Unassembled WGS sequence"/>
</dbReference>
<dbReference type="EMBL" id="WHJE01000045">
    <property type="protein sequence ID" value="KAE8764042.1"/>
    <property type="molecule type" value="Genomic_DNA"/>
</dbReference>
<accession>A0A7J5UNR2</accession>
<proteinExistence type="predicted"/>
<reference evidence="2 3" key="1">
    <citation type="submission" date="2019-10" db="EMBL/GenBank/DDBJ databases">
        <title>Georgenia wutianyii sp. nov. and Georgenia yuyongxinii sp. nov. isolated from plateau pika (Ochotona curzoniae) in the Qinghai-Tibet plateau of China.</title>
        <authorList>
            <person name="Tian Z."/>
        </authorList>
    </citation>
    <scope>NUCLEOTIDE SEQUENCE [LARGE SCALE GENOMIC DNA]</scope>
    <source>
        <strain evidence="2 3">DSM 21501</strain>
    </source>
</reference>
<sequence>MTTEAWVAVIVLAALAVLWLVVALRGWRTARRAGLSGYWTARTEPVSLHGAQAAGSAVATGCVDGGSAAGDC</sequence>
<name>A0A7J5UNR2_9MICO</name>
<dbReference type="AlphaFoldDB" id="A0A7J5UNR2"/>
<comment type="caution">
    <text evidence="2">The sequence shown here is derived from an EMBL/GenBank/DDBJ whole genome shotgun (WGS) entry which is preliminary data.</text>
</comment>
<protein>
    <submittedName>
        <fullName evidence="2">Uncharacterized protein</fullName>
    </submittedName>
</protein>
<keyword evidence="3" id="KW-1185">Reference proteome</keyword>
<gene>
    <name evidence="2" type="ORF">GB883_11000</name>
</gene>
<feature type="transmembrane region" description="Helical" evidence="1">
    <location>
        <begin position="6"/>
        <end position="24"/>
    </location>
</feature>
<keyword evidence="1" id="KW-0812">Transmembrane</keyword>
<evidence type="ECO:0000256" key="1">
    <source>
        <dbReference type="SAM" id="Phobius"/>
    </source>
</evidence>